<dbReference type="EMBL" id="GEVL01001203">
    <property type="protein sequence ID" value="JAU76138.1"/>
    <property type="molecule type" value="Transcribed_RNA"/>
</dbReference>
<proteinExistence type="predicted"/>
<evidence type="ECO:0000256" key="1">
    <source>
        <dbReference type="SAM" id="MobiDB-lite"/>
    </source>
</evidence>
<dbReference type="EMBL" id="GEVK01011774">
    <property type="protein sequence ID" value="JAU41058.1"/>
    <property type="molecule type" value="Transcribed_RNA"/>
</dbReference>
<evidence type="ECO:0000313" key="2">
    <source>
        <dbReference type="EMBL" id="JAU41058.1"/>
    </source>
</evidence>
<evidence type="ECO:0000313" key="3">
    <source>
        <dbReference type="EMBL" id="JAU76138.1"/>
    </source>
</evidence>
<protein>
    <submittedName>
        <fullName evidence="3">Uncharacterized protein</fullName>
    </submittedName>
</protein>
<feature type="compositionally biased region" description="Basic and acidic residues" evidence="1">
    <location>
        <begin position="55"/>
        <end position="75"/>
    </location>
</feature>
<sequence length="75" mass="8635">MDHREEEIQKKETNLRKKKQKENPVDHRCYSTHGGEDPDPDLSFGSGFVEVEFSEDVKSGDKADETETHNEDDGR</sequence>
<feature type="compositionally biased region" description="Basic and acidic residues" evidence="1">
    <location>
        <begin position="1"/>
        <end position="29"/>
    </location>
</feature>
<name>A0A1J3I6V3_NOCCA</name>
<gene>
    <name evidence="2" type="ORF">LC_TR407_c0_g1_i1_g.1065</name>
    <name evidence="3" type="ORF">LE_TR12810_c0_g1_i1_g.41532</name>
</gene>
<accession>A0A1J3I6V3</accession>
<feature type="region of interest" description="Disordered" evidence="1">
    <location>
        <begin position="1"/>
        <end position="75"/>
    </location>
</feature>
<organism evidence="3">
    <name type="scientific">Noccaea caerulescens</name>
    <name type="common">Alpine penny-cress</name>
    <name type="synonym">Thlaspi caerulescens</name>
    <dbReference type="NCBI Taxonomy" id="107243"/>
    <lineage>
        <taxon>Eukaryota</taxon>
        <taxon>Viridiplantae</taxon>
        <taxon>Streptophyta</taxon>
        <taxon>Embryophyta</taxon>
        <taxon>Tracheophyta</taxon>
        <taxon>Spermatophyta</taxon>
        <taxon>Magnoliopsida</taxon>
        <taxon>eudicotyledons</taxon>
        <taxon>Gunneridae</taxon>
        <taxon>Pentapetalae</taxon>
        <taxon>rosids</taxon>
        <taxon>malvids</taxon>
        <taxon>Brassicales</taxon>
        <taxon>Brassicaceae</taxon>
        <taxon>Coluteocarpeae</taxon>
        <taxon>Noccaea</taxon>
    </lineage>
</organism>
<dbReference type="AlphaFoldDB" id="A0A1J3I6V3"/>
<reference evidence="3" key="1">
    <citation type="submission" date="2016-07" db="EMBL/GenBank/DDBJ databases">
        <title>De novo transcriptome assembly of four accessions of the metal hyperaccumulator plant Noccaea caerulescens.</title>
        <authorList>
            <person name="Blande D."/>
            <person name="Halimaa P."/>
            <person name="Tervahauta A.I."/>
            <person name="Aarts M.G."/>
            <person name="Karenlampi S.O."/>
        </authorList>
    </citation>
    <scope>NUCLEOTIDE SEQUENCE</scope>
</reference>